<dbReference type="GO" id="GO:0009401">
    <property type="term" value="P:phosphoenolpyruvate-dependent sugar phosphotransferase system"/>
    <property type="evidence" value="ECO:0007669"/>
    <property type="project" value="UniProtKB-KW"/>
</dbReference>
<dbReference type="PATRIC" id="fig|1423783.4.peg.275"/>
<dbReference type="InterPro" id="IPR003353">
    <property type="entry name" value="PTS_IIB_fruc"/>
</dbReference>
<evidence type="ECO:0000256" key="5">
    <source>
        <dbReference type="ARBA" id="ARBA00022597"/>
    </source>
</evidence>
<dbReference type="InterPro" id="IPR002178">
    <property type="entry name" value="PTS_EIIA_type-2_dom"/>
</dbReference>
<sequence>MRIDELIDVRNIDTDITPMSKEDAIARMVALLAQNGFVSDADVYEKAIYHRESEISTAVGYGVAIPHAKTAAVKKATIAILRNLGGIQWGDERVNLVFMIAASDADSDEHLRMLSKISTFLMDEVFRAKLLTAPDAKTIYDELLKEDAAKDQAGDSTKAQSENGKYLVGISACMTGIAHTYMAAEALTNEAKSRGMRVKIQTNGSTGVENRLTPTDIEQADAIIVAHDVKVDTSVFGDRPYLDVAVKKAIDQPAPLLDRALAQGSTVTGLGDGAHKAHKNNLETAMGKSNVEDEELSPAGKFGRAFYTHIMSGVSYMIPFVVVGGIFIAISFMFGIYASDPKNDQYNIIAAFFNEIGGNAAFKLYVPVLAGFISWSIADKAGLAPGMIGGMMAVNGGSGFLGGMVAGFLAGYVTRVIVRATRKVPHSYQGLISVLVVPLLATLVVGFVMFFLLNTPMSKLIDFLTNWLKSMNGANAALMGAILAGMMASDMGGPINKTASAFGLAMFASKIYGPSAALMVGGMVPPLGVALATLLFKKKFTNQEREAGKANWVLGASFITEGAIPFAAGDPLRVIPANIIGGAIGGALCMAAGITLQAPHGGIFVIPIACSNPILYTGCILLGTVITAMILGFTKRTLTPEEMNRRMSGGII</sequence>
<feature type="domain" description="PTS EIIB type-2" evidence="14">
    <location>
        <begin position="167"/>
        <end position="262"/>
    </location>
</feature>
<evidence type="ECO:0000256" key="3">
    <source>
        <dbReference type="ARBA" id="ARBA00022475"/>
    </source>
</evidence>
<feature type="transmembrane region" description="Helical" evidence="12">
    <location>
        <begin position="398"/>
        <end position="418"/>
    </location>
</feature>
<evidence type="ECO:0000256" key="2">
    <source>
        <dbReference type="ARBA" id="ARBA00022448"/>
    </source>
</evidence>
<dbReference type="NCBIfam" id="TIGR01427">
    <property type="entry name" value="PTS_IIC_fructo"/>
    <property type="match status" value="1"/>
</dbReference>
<evidence type="ECO:0000256" key="4">
    <source>
        <dbReference type="ARBA" id="ARBA00022553"/>
    </source>
</evidence>
<protein>
    <submittedName>
        <fullName evidence="16">Protein FruA</fullName>
    </submittedName>
</protein>
<keyword evidence="6" id="KW-0808">Transferase</keyword>
<dbReference type="InterPro" id="IPR050864">
    <property type="entry name" value="Bacterial_PTS_Sugar_Transport"/>
</dbReference>
<evidence type="ECO:0000256" key="7">
    <source>
        <dbReference type="ARBA" id="ARBA00022683"/>
    </source>
</evidence>
<feature type="transmembrane region" description="Helical" evidence="12">
    <location>
        <begin position="316"/>
        <end position="339"/>
    </location>
</feature>
<keyword evidence="8 12" id="KW-0812">Transmembrane</keyword>
<feature type="transmembrane region" description="Helical" evidence="12">
    <location>
        <begin position="614"/>
        <end position="633"/>
    </location>
</feature>
<evidence type="ECO:0000259" key="15">
    <source>
        <dbReference type="PROSITE" id="PS51104"/>
    </source>
</evidence>
<comment type="subcellular location">
    <subcellularLocation>
        <location evidence="1">Cell inner membrane</location>
        <topology evidence="1">Multi-pass membrane protein</topology>
    </subcellularLocation>
</comment>
<keyword evidence="2" id="KW-0813">Transport</keyword>
<keyword evidence="5" id="KW-0762">Sugar transport</keyword>
<evidence type="ECO:0000313" key="16">
    <source>
        <dbReference type="EMBL" id="KRL88073.1"/>
    </source>
</evidence>
<dbReference type="PANTHER" id="PTHR30505:SF0">
    <property type="entry name" value="FRUCTOSE-LIKE PTS SYSTEM EIIBC COMPONENT-RELATED"/>
    <property type="match status" value="1"/>
</dbReference>
<dbReference type="CDD" id="cd00211">
    <property type="entry name" value="PTS_IIA_fru"/>
    <property type="match status" value="1"/>
</dbReference>
<dbReference type="Pfam" id="PF02302">
    <property type="entry name" value="PTS_IIB"/>
    <property type="match status" value="1"/>
</dbReference>
<comment type="caution">
    <text evidence="16">The sequence shown here is derived from an EMBL/GenBank/DDBJ whole genome shotgun (WGS) entry which is preliminary data.</text>
</comment>
<dbReference type="EMBL" id="AZFJ01000007">
    <property type="protein sequence ID" value="KRL88073.1"/>
    <property type="molecule type" value="Genomic_DNA"/>
</dbReference>
<dbReference type="InterPro" id="IPR004715">
    <property type="entry name" value="PTS_IIA_fruc"/>
</dbReference>
<dbReference type="NCBIfam" id="TIGR00848">
    <property type="entry name" value="fruA"/>
    <property type="match status" value="1"/>
</dbReference>
<evidence type="ECO:0000256" key="10">
    <source>
        <dbReference type="ARBA" id="ARBA00022989"/>
    </source>
</evidence>
<feature type="transmembrane region" description="Helical" evidence="12">
    <location>
        <begin position="516"/>
        <end position="536"/>
    </location>
</feature>
<dbReference type="InterPro" id="IPR006327">
    <property type="entry name" value="PTS_IIC_fruc"/>
</dbReference>
<dbReference type="PROSITE" id="PS51099">
    <property type="entry name" value="PTS_EIIB_TYPE_2"/>
    <property type="match status" value="1"/>
</dbReference>
<accession>A0A0R1U485</accession>
<dbReference type="AlphaFoldDB" id="A0A0R1U485"/>
<dbReference type="NCBIfam" id="TIGR00829">
    <property type="entry name" value="FRU"/>
    <property type="match status" value="1"/>
</dbReference>
<dbReference type="Pfam" id="PF02378">
    <property type="entry name" value="PTS_EIIC"/>
    <property type="match status" value="1"/>
</dbReference>
<proteinExistence type="predicted"/>
<dbReference type="Pfam" id="PF00359">
    <property type="entry name" value="PTS_EIIA_2"/>
    <property type="match status" value="1"/>
</dbReference>
<keyword evidence="9" id="KW-0418">Kinase</keyword>
<evidence type="ECO:0000256" key="6">
    <source>
        <dbReference type="ARBA" id="ARBA00022679"/>
    </source>
</evidence>
<evidence type="ECO:0000256" key="8">
    <source>
        <dbReference type="ARBA" id="ARBA00022692"/>
    </source>
</evidence>
<name>A0A0R1U485_9LACO</name>
<dbReference type="InterPro" id="IPR013014">
    <property type="entry name" value="PTS_EIIC_2"/>
</dbReference>
<gene>
    <name evidence="16" type="ORF">FC50_GL000263</name>
</gene>
<evidence type="ECO:0000259" key="14">
    <source>
        <dbReference type="PROSITE" id="PS51099"/>
    </source>
</evidence>
<dbReference type="GO" id="GO:0022877">
    <property type="term" value="F:protein-N(PI)-phosphohistidine-fructose phosphotransferase system transporter activity"/>
    <property type="evidence" value="ECO:0007669"/>
    <property type="project" value="InterPro"/>
</dbReference>
<dbReference type="PANTHER" id="PTHR30505">
    <property type="entry name" value="FRUCTOSE-LIKE PERMEASE"/>
    <property type="match status" value="1"/>
</dbReference>
<feature type="domain" description="PTS EIIC type-2" evidence="15">
    <location>
        <begin position="306"/>
        <end position="645"/>
    </location>
</feature>
<evidence type="ECO:0000256" key="1">
    <source>
        <dbReference type="ARBA" id="ARBA00004429"/>
    </source>
</evidence>
<dbReference type="InterPro" id="IPR003352">
    <property type="entry name" value="PTS_EIIC"/>
</dbReference>
<dbReference type="Proteomes" id="UP000051922">
    <property type="component" value="Unassembled WGS sequence"/>
</dbReference>
<dbReference type="GO" id="GO:0090563">
    <property type="term" value="F:protein-phosphocysteine-sugar phosphotransferase activity"/>
    <property type="evidence" value="ECO:0007669"/>
    <property type="project" value="TreeGrafter"/>
</dbReference>
<keyword evidence="4" id="KW-0597">Phosphoprotein</keyword>
<dbReference type="CDD" id="cd05569">
    <property type="entry name" value="PTS_IIB_fructose"/>
    <property type="match status" value="1"/>
</dbReference>
<dbReference type="PROSITE" id="PS51094">
    <property type="entry name" value="PTS_EIIA_TYPE_2"/>
    <property type="match status" value="1"/>
</dbReference>
<dbReference type="InterPro" id="IPR016152">
    <property type="entry name" value="PTrfase/Anion_transptr"/>
</dbReference>
<dbReference type="PROSITE" id="PS00372">
    <property type="entry name" value="PTS_EIIA_TYPE_2_HIS"/>
    <property type="match status" value="1"/>
</dbReference>
<dbReference type="OrthoDB" id="9782569at2"/>
<dbReference type="SUPFAM" id="SSF55804">
    <property type="entry name" value="Phoshotransferase/anion transport protein"/>
    <property type="match status" value="1"/>
</dbReference>
<feature type="transmembrane region" description="Helical" evidence="12">
    <location>
        <begin position="575"/>
        <end position="594"/>
    </location>
</feature>
<dbReference type="SUPFAM" id="SSF52794">
    <property type="entry name" value="PTS system IIB component-like"/>
    <property type="match status" value="1"/>
</dbReference>
<evidence type="ECO:0000313" key="17">
    <source>
        <dbReference type="Proteomes" id="UP000051922"/>
    </source>
</evidence>
<dbReference type="InterPro" id="IPR036095">
    <property type="entry name" value="PTS_EIIB-like_sf"/>
</dbReference>
<dbReference type="GO" id="GO:0016301">
    <property type="term" value="F:kinase activity"/>
    <property type="evidence" value="ECO:0007669"/>
    <property type="project" value="UniProtKB-KW"/>
</dbReference>
<dbReference type="Gene3D" id="3.40.930.10">
    <property type="entry name" value="Mannitol-specific EII, Chain A"/>
    <property type="match status" value="1"/>
</dbReference>
<organism evidence="16 17">
    <name type="scientific">Lacticaseibacillus pantheris DSM 15945 = JCM 12539 = NBRC 106106</name>
    <dbReference type="NCBI Taxonomy" id="1423783"/>
    <lineage>
        <taxon>Bacteria</taxon>
        <taxon>Bacillati</taxon>
        <taxon>Bacillota</taxon>
        <taxon>Bacilli</taxon>
        <taxon>Lactobacillales</taxon>
        <taxon>Lactobacillaceae</taxon>
        <taxon>Lacticaseibacillus</taxon>
    </lineage>
</organism>
<dbReference type="GO" id="GO:0005351">
    <property type="term" value="F:carbohydrate:proton symporter activity"/>
    <property type="evidence" value="ECO:0007669"/>
    <property type="project" value="InterPro"/>
</dbReference>
<reference evidence="16 17" key="1">
    <citation type="journal article" date="2015" name="Genome Announc.">
        <title>Expanding the biotechnology potential of lactobacilli through comparative genomics of 213 strains and associated genera.</title>
        <authorList>
            <person name="Sun Z."/>
            <person name="Harris H.M."/>
            <person name="McCann A."/>
            <person name="Guo C."/>
            <person name="Argimon S."/>
            <person name="Zhang W."/>
            <person name="Yang X."/>
            <person name="Jeffery I.B."/>
            <person name="Cooney J.C."/>
            <person name="Kagawa T.F."/>
            <person name="Liu W."/>
            <person name="Song Y."/>
            <person name="Salvetti E."/>
            <person name="Wrobel A."/>
            <person name="Rasinkangas P."/>
            <person name="Parkhill J."/>
            <person name="Rea M.C."/>
            <person name="O'Sullivan O."/>
            <person name="Ritari J."/>
            <person name="Douillard F.P."/>
            <person name="Paul Ross R."/>
            <person name="Yang R."/>
            <person name="Briner A.E."/>
            <person name="Felis G.E."/>
            <person name="de Vos W.M."/>
            <person name="Barrangou R."/>
            <person name="Klaenhammer T.R."/>
            <person name="Caufield P.W."/>
            <person name="Cui Y."/>
            <person name="Zhang H."/>
            <person name="O'Toole P.W."/>
        </authorList>
    </citation>
    <scope>NUCLEOTIDE SEQUENCE [LARGE SCALE GENOMIC DNA]</scope>
    <source>
        <strain evidence="16 17">DSM 15945</strain>
    </source>
</reference>
<keyword evidence="17" id="KW-1185">Reference proteome</keyword>
<evidence type="ECO:0000259" key="13">
    <source>
        <dbReference type="PROSITE" id="PS51094"/>
    </source>
</evidence>
<evidence type="ECO:0000256" key="9">
    <source>
        <dbReference type="ARBA" id="ARBA00022777"/>
    </source>
</evidence>
<feature type="transmembrane region" description="Helical" evidence="12">
    <location>
        <begin position="430"/>
        <end position="453"/>
    </location>
</feature>
<dbReference type="Gene3D" id="3.40.50.2300">
    <property type="match status" value="1"/>
</dbReference>
<feature type="domain" description="PTS EIIA type-2" evidence="13">
    <location>
        <begin position="5"/>
        <end position="146"/>
    </location>
</feature>
<dbReference type="RefSeq" id="WP_056956137.1">
    <property type="nucleotide sequence ID" value="NZ_AZFJ01000007.1"/>
</dbReference>
<dbReference type="InterPro" id="IPR003501">
    <property type="entry name" value="PTS_EIIB_2/3"/>
</dbReference>
<evidence type="ECO:0000256" key="12">
    <source>
        <dbReference type="SAM" id="Phobius"/>
    </source>
</evidence>
<keyword evidence="7" id="KW-0598">Phosphotransferase system</keyword>
<feature type="transmembrane region" description="Helical" evidence="12">
    <location>
        <begin position="360"/>
        <end position="378"/>
    </location>
</feature>
<keyword evidence="3" id="KW-1003">Cell membrane</keyword>
<keyword evidence="10 12" id="KW-1133">Transmembrane helix</keyword>
<dbReference type="STRING" id="1423783.FC50_GL000263"/>
<dbReference type="InterPro" id="IPR013011">
    <property type="entry name" value="PTS_EIIB_2"/>
</dbReference>
<keyword evidence="11 12" id="KW-0472">Membrane</keyword>
<evidence type="ECO:0000256" key="11">
    <source>
        <dbReference type="ARBA" id="ARBA00023136"/>
    </source>
</evidence>
<dbReference type="PROSITE" id="PS51104">
    <property type="entry name" value="PTS_EIIC_TYPE_2"/>
    <property type="match status" value="1"/>
</dbReference>
<dbReference type="GO" id="GO:0005886">
    <property type="term" value="C:plasma membrane"/>
    <property type="evidence" value="ECO:0007669"/>
    <property type="project" value="UniProtKB-SubCell"/>
</dbReference>